<evidence type="ECO:0008006" key="4">
    <source>
        <dbReference type="Google" id="ProtNLM"/>
    </source>
</evidence>
<keyword evidence="3" id="KW-1185">Reference proteome</keyword>
<evidence type="ECO:0000313" key="3">
    <source>
        <dbReference type="Proteomes" id="UP000663090"/>
    </source>
</evidence>
<name>A0ABX7MWY5_9BACT</name>
<dbReference type="InterPro" id="IPR036895">
    <property type="entry name" value="Uracil-DNA_glycosylase-like_sf"/>
</dbReference>
<dbReference type="EMBL" id="CP071091">
    <property type="protein sequence ID" value="QSQ10947.1"/>
    <property type="molecule type" value="Genomic_DNA"/>
</dbReference>
<reference evidence="2 3" key="1">
    <citation type="submission" date="2021-02" db="EMBL/GenBank/DDBJ databases">
        <title>De Novo genome assembly of isolated myxobacteria.</title>
        <authorList>
            <person name="Stevens D.C."/>
        </authorList>
    </citation>
    <scope>NUCLEOTIDE SEQUENCE [LARGE SCALE GENOMIC DNA]</scope>
    <source>
        <strain evidence="2 3">SCHIC003</strain>
    </source>
</reference>
<dbReference type="RefSeq" id="WP_206712707.1">
    <property type="nucleotide sequence ID" value="NZ_CP071091.1"/>
</dbReference>
<evidence type="ECO:0000256" key="1">
    <source>
        <dbReference type="SAM" id="MobiDB-lite"/>
    </source>
</evidence>
<organism evidence="2 3">
    <name type="scientific">Myxococcus landrumensis</name>
    <dbReference type="NCBI Taxonomy" id="2813577"/>
    <lineage>
        <taxon>Bacteria</taxon>
        <taxon>Pseudomonadati</taxon>
        <taxon>Myxococcota</taxon>
        <taxon>Myxococcia</taxon>
        <taxon>Myxococcales</taxon>
        <taxon>Cystobacterineae</taxon>
        <taxon>Myxococcaceae</taxon>
        <taxon>Myxococcus</taxon>
    </lineage>
</organism>
<evidence type="ECO:0000313" key="2">
    <source>
        <dbReference type="EMBL" id="QSQ10947.1"/>
    </source>
</evidence>
<dbReference type="Proteomes" id="UP000663090">
    <property type="component" value="Chromosome"/>
</dbReference>
<dbReference type="Gene3D" id="3.40.470.10">
    <property type="entry name" value="Uracil-DNA glycosylase-like domain"/>
    <property type="match status" value="1"/>
</dbReference>
<gene>
    <name evidence="2" type="ORF">JY572_21210</name>
</gene>
<feature type="compositionally biased region" description="Basic and acidic residues" evidence="1">
    <location>
        <begin position="221"/>
        <end position="232"/>
    </location>
</feature>
<proteinExistence type="predicted"/>
<feature type="compositionally biased region" description="Acidic residues" evidence="1">
    <location>
        <begin position="233"/>
        <end position="245"/>
    </location>
</feature>
<sequence>MAAGRRFYEVDAVKAEELAMNCRAMWGLPANARIGPVNTNYHATSAHPVRLVVVCESPSFAEVKNGSPAWEDTGVKILNRWRDSQGGGEEEFEYRQLEENGIYVTNLVRCQADWVTADCYAQGARLMTTVKDERVRNAWPLNSDFLAEELRRVAGRHQGASVLFACGSAFKAQVREATKFAEAVGLNWMVSFHPSRLAQQLSWHYNPQAWGENQRTFPSQRNEKNRNEKEVTEAEDDSLMDETSS</sequence>
<feature type="region of interest" description="Disordered" evidence="1">
    <location>
        <begin position="212"/>
        <end position="245"/>
    </location>
</feature>
<accession>A0ABX7MWY5</accession>
<protein>
    <recommendedName>
        <fullName evidence="4">Uracil-DNA glycosylase-like domain-containing protein</fullName>
    </recommendedName>
</protein>